<feature type="signal peptide" evidence="3">
    <location>
        <begin position="1"/>
        <end position="20"/>
    </location>
</feature>
<feature type="chain" id="PRO_5044241872" description="EGF-like domain-containing protein" evidence="3">
    <location>
        <begin position="21"/>
        <end position="384"/>
    </location>
</feature>
<name>A0A0D3KC63_EMIH1</name>
<dbReference type="PaxDb" id="2903-EOD33348"/>
<evidence type="ECO:0000313" key="5">
    <source>
        <dbReference type="EnsemblProtists" id="EOD33348"/>
    </source>
</evidence>
<feature type="compositionally biased region" description="Polar residues" evidence="2">
    <location>
        <begin position="332"/>
        <end position="347"/>
    </location>
</feature>
<feature type="region of interest" description="Disordered" evidence="2">
    <location>
        <begin position="124"/>
        <end position="158"/>
    </location>
</feature>
<evidence type="ECO:0000256" key="3">
    <source>
        <dbReference type="SAM" id="SignalP"/>
    </source>
</evidence>
<dbReference type="PROSITE" id="PS50026">
    <property type="entry name" value="EGF_3"/>
    <property type="match status" value="1"/>
</dbReference>
<dbReference type="InterPro" id="IPR000742">
    <property type="entry name" value="EGF"/>
</dbReference>
<feature type="compositionally biased region" description="Basic and acidic residues" evidence="2">
    <location>
        <begin position="124"/>
        <end position="146"/>
    </location>
</feature>
<dbReference type="GeneID" id="17278619"/>
<keyword evidence="3" id="KW-0732">Signal</keyword>
<feature type="region of interest" description="Disordered" evidence="2">
    <location>
        <begin position="319"/>
        <end position="347"/>
    </location>
</feature>
<proteinExistence type="predicted"/>
<dbReference type="PROSITE" id="PS00022">
    <property type="entry name" value="EGF_1"/>
    <property type="match status" value="1"/>
</dbReference>
<accession>A0A0D3KC63</accession>
<evidence type="ECO:0000256" key="1">
    <source>
        <dbReference type="PROSITE-ProRule" id="PRU00076"/>
    </source>
</evidence>
<sequence length="384" mass="42743">MTAALLALLLLPALNDDADPRTLVRWASSRCEPAVSGSCGREPHGYCDASVGRCVCSPGRFGPRCEQMHYPACRLHPDGEMACDTFVGLMSCACRLSCEQRYGSMARFNTPLCWDESVSDEELSRRLESTDRMRTNEHLEEDERTRAGARTTPPPLSSKQRLIVHTQRHFSWDISHCGSTYLEPSPVTDRRWVRNQNGSIWLLHDLQPLCPRAEANAVRHVADPHVILEPPCEVRHVVWHERVAAVAQERSAKRVLRALAGRHLVELTHELRPFVPIVQGRHASVRVAALLCVRAIHGALRRGQPSRLGVDEAQISPTGSAANRHAVGTGQRCRNQPPSLSCVTSSTRKGAADEARTVLLHQATSDVRKAANEVYQRQQRGWLV</sequence>
<dbReference type="Proteomes" id="UP000013827">
    <property type="component" value="Unassembled WGS sequence"/>
</dbReference>
<feature type="domain" description="EGF-like" evidence="4">
    <location>
        <begin position="27"/>
        <end position="66"/>
    </location>
</feature>
<evidence type="ECO:0000313" key="6">
    <source>
        <dbReference type="Proteomes" id="UP000013827"/>
    </source>
</evidence>
<protein>
    <recommendedName>
        <fullName evidence="4">EGF-like domain-containing protein</fullName>
    </recommendedName>
</protein>
<keyword evidence="6" id="KW-1185">Reference proteome</keyword>
<dbReference type="RefSeq" id="XP_005785777.1">
    <property type="nucleotide sequence ID" value="XM_005785720.1"/>
</dbReference>
<comment type="caution">
    <text evidence="1">Lacks conserved residue(s) required for the propagation of feature annotation.</text>
</comment>
<keyword evidence="1" id="KW-0245">EGF-like domain</keyword>
<reference evidence="5" key="2">
    <citation type="submission" date="2024-10" db="UniProtKB">
        <authorList>
            <consortium name="EnsemblProtists"/>
        </authorList>
    </citation>
    <scope>IDENTIFICATION</scope>
</reference>
<evidence type="ECO:0000256" key="2">
    <source>
        <dbReference type="SAM" id="MobiDB-lite"/>
    </source>
</evidence>
<reference evidence="6" key="1">
    <citation type="journal article" date="2013" name="Nature">
        <title>Pan genome of the phytoplankton Emiliania underpins its global distribution.</title>
        <authorList>
            <person name="Read B.A."/>
            <person name="Kegel J."/>
            <person name="Klute M.J."/>
            <person name="Kuo A."/>
            <person name="Lefebvre S.C."/>
            <person name="Maumus F."/>
            <person name="Mayer C."/>
            <person name="Miller J."/>
            <person name="Monier A."/>
            <person name="Salamov A."/>
            <person name="Young J."/>
            <person name="Aguilar M."/>
            <person name="Claverie J.M."/>
            <person name="Frickenhaus S."/>
            <person name="Gonzalez K."/>
            <person name="Herman E.K."/>
            <person name="Lin Y.C."/>
            <person name="Napier J."/>
            <person name="Ogata H."/>
            <person name="Sarno A.F."/>
            <person name="Shmutz J."/>
            <person name="Schroeder D."/>
            <person name="de Vargas C."/>
            <person name="Verret F."/>
            <person name="von Dassow P."/>
            <person name="Valentin K."/>
            <person name="Van de Peer Y."/>
            <person name="Wheeler G."/>
            <person name="Dacks J.B."/>
            <person name="Delwiche C.F."/>
            <person name="Dyhrman S.T."/>
            <person name="Glockner G."/>
            <person name="John U."/>
            <person name="Richards T."/>
            <person name="Worden A.Z."/>
            <person name="Zhang X."/>
            <person name="Grigoriev I.V."/>
            <person name="Allen A.E."/>
            <person name="Bidle K."/>
            <person name="Borodovsky M."/>
            <person name="Bowler C."/>
            <person name="Brownlee C."/>
            <person name="Cock J.M."/>
            <person name="Elias M."/>
            <person name="Gladyshev V.N."/>
            <person name="Groth M."/>
            <person name="Guda C."/>
            <person name="Hadaegh A."/>
            <person name="Iglesias-Rodriguez M.D."/>
            <person name="Jenkins J."/>
            <person name="Jones B.M."/>
            <person name="Lawson T."/>
            <person name="Leese F."/>
            <person name="Lindquist E."/>
            <person name="Lobanov A."/>
            <person name="Lomsadze A."/>
            <person name="Malik S.B."/>
            <person name="Marsh M.E."/>
            <person name="Mackinder L."/>
            <person name="Mock T."/>
            <person name="Mueller-Roeber B."/>
            <person name="Pagarete A."/>
            <person name="Parker M."/>
            <person name="Probert I."/>
            <person name="Quesneville H."/>
            <person name="Raines C."/>
            <person name="Rensing S.A."/>
            <person name="Riano-Pachon D.M."/>
            <person name="Richier S."/>
            <person name="Rokitta S."/>
            <person name="Shiraiwa Y."/>
            <person name="Soanes D.M."/>
            <person name="van der Giezen M."/>
            <person name="Wahlund T.M."/>
            <person name="Williams B."/>
            <person name="Wilson W."/>
            <person name="Wolfe G."/>
            <person name="Wurch L.L."/>
        </authorList>
    </citation>
    <scope>NUCLEOTIDE SEQUENCE</scope>
</reference>
<dbReference type="EnsemblProtists" id="EOD33348">
    <property type="protein sequence ID" value="EOD33348"/>
    <property type="gene ID" value="EMIHUDRAFT_229911"/>
</dbReference>
<evidence type="ECO:0000259" key="4">
    <source>
        <dbReference type="PROSITE" id="PS50026"/>
    </source>
</evidence>
<feature type="disulfide bond" evidence="1">
    <location>
        <begin position="56"/>
        <end position="65"/>
    </location>
</feature>
<keyword evidence="1" id="KW-1015">Disulfide bond</keyword>
<dbReference type="KEGG" id="ehx:EMIHUDRAFT_229911"/>
<dbReference type="HOGENOM" id="CLU_720481_0_0_1"/>
<organism evidence="5 6">
    <name type="scientific">Emiliania huxleyi (strain CCMP1516)</name>
    <dbReference type="NCBI Taxonomy" id="280463"/>
    <lineage>
        <taxon>Eukaryota</taxon>
        <taxon>Haptista</taxon>
        <taxon>Haptophyta</taxon>
        <taxon>Prymnesiophyceae</taxon>
        <taxon>Isochrysidales</taxon>
        <taxon>Noelaerhabdaceae</taxon>
        <taxon>Emiliania</taxon>
    </lineage>
</organism>
<dbReference type="AlphaFoldDB" id="A0A0D3KC63"/>